<accession>A0A2W5DVT3</accession>
<dbReference type="GO" id="GO:0007165">
    <property type="term" value="P:signal transduction"/>
    <property type="evidence" value="ECO:0007669"/>
    <property type="project" value="UniProtKB-KW"/>
</dbReference>
<keyword evidence="6" id="KW-0472">Membrane</keyword>
<dbReference type="PROSITE" id="PS50885">
    <property type="entry name" value="HAMP"/>
    <property type="match status" value="1"/>
</dbReference>
<comment type="caution">
    <text evidence="9">The sequence shown here is derived from an EMBL/GenBank/DDBJ whole genome shotgun (WGS) entry which is preliminary data.</text>
</comment>
<dbReference type="SMART" id="SM00283">
    <property type="entry name" value="MA"/>
    <property type="match status" value="1"/>
</dbReference>
<evidence type="ECO:0000259" key="7">
    <source>
        <dbReference type="PROSITE" id="PS50111"/>
    </source>
</evidence>
<comment type="subcellular location">
    <subcellularLocation>
        <location evidence="1">Membrane</location>
    </subcellularLocation>
</comment>
<dbReference type="SMART" id="SM00304">
    <property type="entry name" value="HAMP"/>
    <property type="match status" value="1"/>
</dbReference>
<evidence type="ECO:0000313" key="9">
    <source>
        <dbReference type="EMBL" id="PZP33914.1"/>
    </source>
</evidence>
<reference evidence="9 10" key="1">
    <citation type="submission" date="2017-08" db="EMBL/GenBank/DDBJ databases">
        <title>Infants hospitalized years apart are colonized by the same room-sourced microbial strains.</title>
        <authorList>
            <person name="Brooks B."/>
            <person name="Olm M.R."/>
            <person name="Firek B.A."/>
            <person name="Baker R."/>
            <person name="Thomas B.C."/>
            <person name="Morowitz M.J."/>
            <person name="Banfield J.F."/>
        </authorList>
    </citation>
    <scope>NUCLEOTIDE SEQUENCE [LARGE SCALE GENOMIC DNA]</scope>
    <source>
        <strain evidence="9">S2_012_000_R2_81</strain>
    </source>
</reference>
<dbReference type="PANTHER" id="PTHR43531:SF14">
    <property type="entry name" value="METHYL-ACCEPTING CHEMOTAXIS PROTEIN I-RELATED"/>
    <property type="match status" value="1"/>
</dbReference>
<keyword evidence="6" id="KW-0812">Transmembrane</keyword>
<evidence type="ECO:0000256" key="5">
    <source>
        <dbReference type="SAM" id="Coils"/>
    </source>
</evidence>
<name>A0A2W5DVT3_9BURK</name>
<dbReference type="SUPFAM" id="SSF58104">
    <property type="entry name" value="Methyl-accepting chemotaxis protein (MCP) signaling domain"/>
    <property type="match status" value="1"/>
</dbReference>
<feature type="transmembrane region" description="Helical" evidence="6">
    <location>
        <begin position="190"/>
        <end position="210"/>
    </location>
</feature>
<dbReference type="PROSITE" id="PS50111">
    <property type="entry name" value="CHEMOTAXIS_TRANSDUC_2"/>
    <property type="match status" value="1"/>
</dbReference>
<keyword evidence="5" id="KW-0175">Coiled coil</keyword>
<organism evidence="9 10">
    <name type="scientific">Roseateles depolymerans</name>
    <dbReference type="NCBI Taxonomy" id="76731"/>
    <lineage>
        <taxon>Bacteria</taxon>
        <taxon>Pseudomonadati</taxon>
        <taxon>Pseudomonadota</taxon>
        <taxon>Betaproteobacteria</taxon>
        <taxon>Burkholderiales</taxon>
        <taxon>Sphaerotilaceae</taxon>
        <taxon>Roseateles</taxon>
    </lineage>
</organism>
<dbReference type="GO" id="GO:0005886">
    <property type="term" value="C:plasma membrane"/>
    <property type="evidence" value="ECO:0007669"/>
    <property type="project" value="TreeGrafter"/>
</dbReference>
<evidence type="ECO:0000256" key="2">
    <source>
        <dbReference type="ARBA" id="ARBA00022481"/>
    </source>
</evidence>
<dbReference type="CDD" id="cd06225">
    <property type="entry name" value="HAMP"/>
    <property type="match status" value="1"/>
</dbReference>
<sequence length="513" mass="54470">MNLLSLRIGTRLALGFGAVLVLLMLATGMSYRQLGQVEPQVADLLELQDHRDLAHEWRTLTLLNLTRTDAVARAGGSGPVAEAFAEPIKATSQKITETQERLTRVADDADTKAAMDQVASARKAYVDQRNQVFAQLKAGDRDGALQQLERQMRPASDAYLASLTALAELQAQRVHDGQQSIVAGSRSARAVMLAMAAACIALGALAAWLITRSVVKPLRVAIREAEEVGQGDLSRDIRSAGADETAQLTRTLATMQQALRQLVGSVRQNADGVATASSEIATGNNDLSARTEQQASALEETAASMEQLQATVRQNADNAEQADRLAQDAREVVRQGGEVVSEAVDRMRGIEESSRRIGDIIGTIDAIAFQTNILALNAAVEAARAGEQGRGFAVVASEVRTLAQRSAEAAREIKQLIGDSVERVAEGAALVNRAGDSMQQVVSAIGGVASIVREISAASREQSTGVAQVGDAIAQMDRSTQQNAALVEQSAAAAESLRHQAEELVKLVAVFRV</sequence>
<dbReference type="Pfam" id="PF00672">
    <property type="entry name" value="HAMP"/>
    <property type="match status" value="1"/>
</dbReference>
<dbReference type="EMBL" id="QFOD01000005">
    <property type="protein sequence ID" value="PZP33914.1"/>
    <property type="molecule type" value="Genomic_DNA"/>
</dbReference>
<dbReference type="Pfam" id="PF12729">
    <property type="entry name" value="4HB_MCP_1"/>
    <property type="match status" value="1"/>
</dbReference>
<dbReference type="InterPro" id="IPR051310">
    <property type="entry name" value="MCP_chemotaxis"/>
</dbReference>
<dbReference type="Pfam" id="PF00015">
    <property type="entry name" value="MCPsignal"/>
    <property type="match status" value="1"/>
</dbReference>
<gene>
    <name evidence="9" type="ORF">DI603_07490</name>
</gene>
<keyword evidence="4" id="KW-0807">Transducer</keyword>
<dbReference type="InterPro" id="IPR004090">
    <property type="entry name" value="Chemotax_Me-accpt_rcpt"/>
</dbReference>
<dbReference type="InterPro" id="IPR003660">
    <property type="entry name" value="HAMP_dom"/>
</dbReference>
<protein>
    <submittedName>
        <fullName evidence="9">Methyl-accepting chemotaxis protein</fullName>
    </submittedName>
</protein>
<dbReference type="AlphaFoldDB" id="A0A2W5DVT3"/>
<evidence type="ECO:0000313" key="10">
    <source>
        <dbReference type="Proteomes" id="UP000249633"/>
    </source>
</evidence>
<evidence type="ECO:0000259" key="8">
    <source>
        <dbReference type="PROSITE" id="PS50885"/>
    </source>
</evidence>
<evidence type="ECO:0000256" key="3">
    <source>
        <dbReference type="ARBA" id="ARBA00029447"/>
    </source>
</evidence>
<dbReference type="GO" id="GO:0006935">
    <property type="term" value="P:chemotaxis"/>
    <property type="evidence" value="ECO:0007669"/>
    <property type="project" value="InterPro"/>
</dbReference>
<evidence type="ECO:0000256" key="1">
    <source>
        <dbReference type="ARBA" id="ARBA00004370"/>
    </source>
</evidence>
<dbReference type="Proteomes" id="UP000249633">
    <property type="component" value="Unassembled WGS sequence"/>
</dbReference>
<dbReference type="PANTHER" id="PTHR43531">
    <property type="entry name" value="PROTEIN ICFG"/>
    <property type="match status" value="1"/>
</dbReference>
<proteinExistence type="inferred from homology"/>
<dbReference type="PRINTS" id="PR00260">
    <property type="entry name" value="CHEMTRNSDUCR"/>
</dbReference>
<dbReference type="GO" id="GO:0004888">
    <property type="term" value="F:transmembrane signaling receptor activity"/>
    <property type="evidence" value="ECO:0007669"/>
    <property type="project" value="InterPro"/>
</dbReference>
<feature type="transmembrane region" description="Helical" evidence="6">
    <location>
        <begin position="12"/>
        <end position="31"/>
    </location>
</feature>
<dbReference type="CDD" id="cd19411">
    <property type="entry name" value="MCP2201-like_sensor"/>
    <property type="match status" value="1"/>
</dbReference>
<feature type="coiled-coil region" evidence="5">
    <location>
        <begin position="288"/>
        <end position="325"/>
    </location>
</feature>
<dbReference type="InterPro" id="IPR024478">
    <property type="entry name" value="HlyB_4HB_MCP"/>
</dbReference>
<dbReference type="CDD" id="cd11386">
    <property type="entry name" value="MCP_signal"/>
    <property type="match status" value="1"/>
</dbReference>
<feature type="domain" description="Methyl-accepting transducer" evidence="7">
    <location>
        <begin position="269"/>
        <end position="498"/>
    </location>
</feature>
<dbReference type="Gene3D" id="1.10.287.950">
    <property type="entry name" value="Methyl-accepting chemotaxis protein"/>
    <property type="match status" value="1"/>
</dbReference>
<dbReference type="InterPro" id="IPR004089">
    <property type="entry name" value="MCPsignal_dom"/>
</dbReference>
<keyword evidence="6" id="KW-1133">Transmembrane helix</keyword>
<keyword evidence="2" id="KW-0488">Methylation</keyword>
<feature type="domain" description="HAMP" evidence="8">
    <location>
        <begin position="212"/>
        <end position="264"/>
    </location>
</feature>
<evidence type="ECO:0000256" key="6">
    <source>
        <dbReference type="SAM" id="Phobius"/>
    </source>
</evidence>
<evidence type="ECO:0000256" key="4">
    <source>
        <dbReference type="PROSITE-ProRule" id="PRU00284"/>
    </source>
</evidence>
<comment type="similarity">
    <text evidence="3">Belongs to the methyl-accepting chemotaxis (MCP) protein family.</text>
</comment>
<dbReference type="InterPro" id="IPR047347">
    <property type="entry name" value="YvaQ-like_sensor"/>
</dbReference>
<dbReference type="FunFam" id="1.10.287.950:FF:000001">
    <property type="entry name" value="Methyl-accepting chemotaxis sensory transducer"/>
    <property type="match status" value="1"/>
</dbReference>